<gene>
    <name evidence="5" type="ORF">GCM10009675_46250</name>
</gene>
<evidence type="ECO:0000256" key="1">
    <source>
        <dbReference type="ARBA" id="ARBA00004255"/>
    </source>
</evidence>
<dbReference type="RefSeq" id="WP_253855167.1">
    <property type="nucleotide sequence ID" value="NZ_BAAALM010000016.1"/>
</dbReference>
<dbReference type="Proteomes" id="UP001500467">
    <property type="component" value="Unassembled WGS sequence"/>
</dbReference>
<dbReference type="InterPro" id="IPR038261">
    <property type="entry name" value="GPP34-like_sf"/>
</dbReference>
<proteinExistence type="predicted"/>
<evidence type="ECO:0000313" key="5">
    <source>
        <dbReference type="EMBL" id="GAA1218421.1"/>
    </source>
</evidence>
<dbReference type="EMBL" id="BAAALM010000016">
    <property type="protein sequence ID" value="GAA1218421.1"/>
    <property type="molecule type" value="Genomic_DNA"/>
</dbReference>
<dbReference type="PANTHER" id="PTHR12704">
    <property type="entry name" value="TRANS-GOLGI PROTEIN GMX33"/>
    <property type="match status" value="1"/>
</dbReference>
<dbReference type="Gene3D" id="1.10.3630.10">
    <property type="entry name" value="yeast vps74-n-term truncation variant domain like"/>
    <property type="match status" value="1"/>
</dbReference>
<keyword evidence="3" id="KW-0446">Lipid-binding</keyword>
<evidence type="ECO:0000256" key="2">
    <source>
        <dbReference type="ARBA" id="ARBA00023034"/>
    </source>
</evidence>
<name>A0ABN1VNZ8_9PSEU</name>
<protein>
    <submittedName>
        <fullName evidence="5">GPP34 family phosphoprotein</fullName>
    </submittedName>
</protein>
<keyword evidence="4" id="KW-0472">Membrane</keyword>
<organism evidence="5 6">
    <name type="scientific">Prauserella alba</name>
    <dbReference type="NCBI Taxonomy" id="176898"/>
    <lineage>
        <taxon>Bacteria</taxon>
        <taxon>Bacillati</taxon>
        <taxon>Actinomycetota</taxon>
        <taxon>Actinomycetes</taxon>
        <taxon>Pseudonocardiales</taxon>
        <taxon>Pseudonocardiaceae</taxon>
        <taxon>Prauserella</taxon>
    </lineage>
</organism>
<keyword evidence="2" id="KW-0333">Golgi apparatus</keyword>
<accession>A0ABN1VNZ8</accession>
<keyword evidence="6" id="KW-1185">Reference proteome</keyword>
<dbReference type="Pfam" id="PF05719">
    <property type="entry name" value="GPP34"/>
    <property type="match status" value="1"/>
</dbReference>
<evidence type="ECO:0000313" key="6">
    <source>
        <dbReference type="Proteomes" id="UP001500467"/>
    </source>
</evidence>
<dbReference type="InterPro" id="IPR008628">
    <property type="entry name" value="GPP34-like"/>
</dbReference>
<reference evidence="5 6" key="1">
    <citation type="journal article" date="2019" name="Int. J. Syst. Evol. Microbiol.">
        <title>The Global Catalogue of Microorganisms (GCM) 10K type strain sequencing project: providing services to taxonomists for standard genome sequencing and annotation.</title>
        <authorList>
            <consortium name="The Broad Institute Genomics Platform"/>
            <consortium name="The Broad Institute Genome Sequencing Center for Infectious Disease"/>
            <person name="Wu L."/>
            <person name="Ma J."/>
        </authorList>
    </citation>
    <scope>NUCLEOTIDE SEQUENCE [LARGE SCALE GENOMIC DNA]</scope>
    <source>
        <strain evidence="5 6">JCM 13022</strain>
    </source>
</reference>
<evidence type="ECO:0000256" key="3">
    <source>
        <dbReference type="ARBA" id="ARBA00023121"/>
    </source>
</evidence>
<sequence length="225" mass="23864">MLIAEDLLLLAFDDTEGTPVSGVHNLDQAVAGALLLELTLLGRVDITGEADEGEAGRVVVRDATRVGEAELDGALEALAEQEGAKPKDAVNRLAKDGPVDRLLSGLADRGVLKRESRKVLKLFPVTRWPAADSRHEERLRAELHRVLVDGAEPDERTAAVIALLVATKSVRHAFPTDDPDRTGKRAEQVAEGNWGSDAVRKAIDEVTAAVMVAVMAGAVAATTTA</sequence>
<dbReference type="PANTHER" id="PTHR12704:SF2">
    <property type="entry name" value="GOLGI PHOSPHOPROTEIN 3 HOMOLOG SAURON"/>
    <property type="match status" value="1"/>
</dbReference>
<comment type="caution">
    <text evidence="5">The sequence shown here is derived from an EMBL/GenBank/DDBJ whole genome shotgun (WGS) entry which is preliminary data.</text>
</comment>
<comment type="subcellular location">
    <subcellularLocation>
        <location evidence="1">Golgi apparatus membrane</location>
        <topology evidence="1">Peripheral membrane protein</topology>
        <orientation evidence="1">Cytoplasmic side</orientation>
    </subcellularLocation>
</comment>
<evidence type="ECO:0000256" key="4">
    <source>
        <dbReference type="ARBA" id="ARBA00023136"/>
    </source>
</evidence>